<dbReference type="PANTHER" id="PTHR40455:SF1">
    <property type="entry name" value="ANTITOXIN HIGA"/>
    <property type="match status" value="1"/>
</dbReference>
<evidence type="ECO:0000313" key="3">
    <source>
        <dbReference type="Proteomes" id="UP000783934"/>
    </source>
</evidence>
<organism evidence="2 3">
    <name type="scientific">Paenalcaligenes hominis</name>
    <dbReference type="NCBI Taxonomy" id="643674"/>
    <lineage>
        <taxon>Bacteria</taxon>
        <taxon>Pseudomonadati</taxon>
        <taxon>Pseudomonadota</taxon>
        <taxon>Betaproteobacteria</taxon>
        <taxon>Burkholderiales</taxon>
        <taxon>Alcaligenaceae</taxon>
        <taxon>Paenalcaligenes</taxon>
    </lineage>
</organism>
<dbReference type="SUPFAM" id="SSF47413">
    <property type="entry name" value="lambda repressor-like DNA-binding domains"/>
    <property type="match status" value="1"/>
</dbReference>
<dbReference type="InterPro" id="IPR001387">
    <property type="entry name" value="Cro/C1-type_HTH"/>
</dbReference>
<protein>
    <submittedName>
        <fullName evidence="2">Antitoxin component HigA of HigAB toxin-antitoxin module</fullName>
    </submittedName>
</protein>
<dbReference type="InterPro" id="IPR010982">
    <property type="entry name" value="Lambda_DNA-bd_dom_sf"/>
</dbReference>
<dbReference type="Proteomes" id="UP000783934">
    <property type="component" value="Unassembled WGS sequence"/>
</dbReference>
<evidence type="ECO:0000313" key="2">
    <source>
        <dbReference type="EMBL" id="NJB65924.1"/>
    </source>
</evidence>
<comment type="caution">
    <text evidence="2">The sequence shown here is derived from an EMBL/GenBank/DDBJ whole genome shotgun (WGS) entry which is preliminary data.</text>
</comment>
<evidence type="ECO:0000259" key="1">
    <source>
        <dbReference type="PROSITE" id="PS50943"/>
    </source>
</evidence>
<dbReference type="PANTHER" id="PTHR40455">
    <property type="entry name" value="ANTITOXIN HIGA"/>
    <property type="match status" value="1"/>
</dbReference>
<dbReference type="InterPro" id="IPR039060">
    <property type="entry name" value="Antitox_HigA"/>
</dbReference>
<dbReference type="PROSITE" id="PS50943">
    <property type="entry name" value="HTH_CROC1"/>
    <property type="match status" value="1"/>
</dbReference>
<name>A0ABX0WT33_9BURK</name>
<reference evidence="2 3" key="1">
    <citation type="submission" date="2020-03" db="EMBL/GenBank/DDBJ databases">
        <title>Genomic Encyclopedia of Type Strains, Phase IV (KMG-IV): sequencing the most valuable type-strain genomes for metagenomic binning, comparative biology and taxonomic classification.</title>
        <authorList>
            <person name="Goeker M."/>
        </authorList>
    </citation>
    <scope>NUCLEOTIDE SEQUENCE [LARGE SCALE GENOMIC DNA]</scope>
    <source>
        <strain evidence="2 3">DSM 26613</strain>
    </source>
</reference>
<sequence>MEIRPIRTEADYKAALKIVSRLVELDPDSDTPEGDQLDVLTTLIQAYKAKNFPIDLPDPIEAIKFRMEQAGLTAKDLEPMIGRRNRIYEILNRKRQLTLPRIWKLHTELGIPAENLIQPPFKNAHTYVSLPSFSNSTYIRAWGAKMFISLQHNTPNAAPCCPITPLCCISLFKLDSCPPY</sequence>
<dbReference type="SMART" id="SM00530">
    <property type="entry name" value="HTH_XRE"/>
    <property type="match status" value="1"/>
</dbReference>
<proteinExistence type="predicted"/>
<keyword evidence="3" id="KW-1185">Reference proteome</keyword>
<accession>A0ABX0WT33</accession>
<gene>
    <name evidence="2" type="ORF">GGR41_002179</name>
</gene>
<feature type="domain" description="HTH cro/C1-type" evidence="1">
    <location>
        <begin position="63"/>
        <end position="116"/>
    </location>
</feature>
<dbReference type="EMBL" id="JAATIZ010000004">
    <property type="protein sequence ID" value="NJB65924.1"/>
    <property type="molecule type" value="Genomic_DNA"/>
</dbReference>